<evidence type="ECO:0000256" key="1">
    <source>
        <dbReference type="ARBA" id="ARBA00004123"/>
    </source>
</evidence>
<evidence type="ECO:0000256" key="5">
    <source>
        <dbReference type="ARBA" id="ARBA00023254"/>
    </source>
</evidence>
<keyword evidence="8" id="KW-1185">Reference proteome</keyword>
<evidence type="ECO:0000256" key="2">
    <source>
        <dbReference type="ARBA" id="ARBA00004286"/>
    </source>
</evidence>
<dbReference type="PANTHER" id="PTHR48225:SF7">
    <property type="entry name" value="MEIOSIS-SPECIFIC PROTEIN HOP1"/>
    <property type="match status" value="1"/>
</dbReference>
<evidence type="ECO:0000259" key="6">
    <source>
        <dbReference type="PROSITE" id="PS50815"/>
    </source>
</evidence>
<sequence length="66" mass="7820">MYEIVYIRGIFHERCFCDKSVPALEMKIKTLMPVDAESKRLIGWMEKGIYDALKKKYLKTILFTIC</sequence>
<keyword evidence="4" id="KW-0539">Nucleus</keyword>
<dbReference type="InterPro" id="IPR051294">
    <property type="entry name" value="HORMA_MeioticProgression"/>
</dbReference>
<keyword evidence="5" id="KW-0469">Meiosis</keyword>
<gene>
    <name evidence="7" type="ORF">PVAP13_2NG443303</name>
</gene>
<dbReference type="PANTHER" id="PTHR48225">
    <property type="entry name" value="HORMA DOMAIN-CONTAINING PROTEIN 1"/>
    <property type="match status" value="1"/>
</dbReference>
<dbReference type="SUPFAM" id="SSF56019">
    <property type="entry name" value="The spindle assembly checkpoint protein mad2"/>
    <property type="match status" value="1"/>
</dbReference>
<organism evidence="7 8">
    <name type="scientific">Panicum virgatum</name>
    <name type="common">Blackwell switchgrass</name>
    <dbReference type="NCBI Taxonomy" id="38727"/>
    <lineage>
        <taxon>Eukaryota</taxon>
        <taxon>Viridiplantae</taxon>
        <taxon>Streptophyta</taxon>
        <taxon>Embryophyta</taxon>
        <taxon>Tracheophyta</taxon>
        <taxon>Spermatophyta</taxon>
        <taxon>Magnoliopsida</taxon>
        <taxon>Liliopsida</taxon>
        <taxon>Poales</taxon>
        <taxon>Poaceae</taxon>
        <taxon>PACMAD clade</taxon>
        <taxon>Panicoideae</taxon>
        <taxon>Panicodae</taxon>
        <taxon>Paniceae</taxon>
        <taxon>Panicinae</taxon>
        <taxon>Panicum</taxon>
        <taxon>Panicum sect. Hiantes</taxon>
    </lineage>
</organism>
<protein>
    <recommendedName>
        <fullName evidence="6">HORMA domain-containing protein</fullName>
    </recommendedName>
</protein>
<accession>A0A8T0VM22</accession>
<dbReference type="InterPro" id="IPR036570">
    <property type="entry name" value="HORMA_dom_sf"/>
</dbReference>
<dbReference type="Proteomes" id="UP000823388">
    <property type="component" value="Chromosome 2N"/>
</dbReference>
<dbReference type="AlphaFoldDB" id="A0A8T0VM22"/>
<comment type="caution">
    <text evidence="7">The sequence shown here is derived from an EMBL/GenBank/DDBJ whole genome shotgun (WGS) entry which is preliminary data.</text>
</comment>
<reference evidence="7" key="1">
    <citation type="submission" date="2020-05" db="EMBL/GenBank/DDBJ databases">
        <title>WGS assembly of Panicum virgatum.</title>
        <authorList>
            <person name="Lovell J.T."/>
            <person name="Jenkins J."/>
            <person name="Shu S."/>
            <person name="Juenger T.E."/>
            <person name="Schmutz J."/>
        </authorList>
    </citation>
    <scope>NUCLEOTIDE SEQUENCE</scope>
    <source>
        <strain evidence="7">AP13</strain>
    </source>
</reference>
<dbReference type="GO" id="GO:0051321">
    <property type="term" value="P:meiotic cell cycle"/>
    <property type="evidence" value="ECO:0007669"/>
    <property type="project" value="UniProtKB-KW"/>
</dbReference>
<evidence type="ECO:0000256" key="3">
    <source>
        <dbReference type="ARBA" id="ARBA00022454"/>
    </source>
</evidence>
<evidence type="ECO:0000313" key="8">
    <source>
        <dbReference type="Proteomes" id="UP000823388"/>
    </source>
</evidence>
<proteinExistence type="predicted"/>
<dbReference type="Pfam" id="PF02301">
    <property type="entry name" value="HORMA"/>
    <property type="match status" value="1"/>
</dbReference>
<feature type="domain" description="HORMA" evidence="6">
    <location>
        <begin position="1"/>
        <end position="66"/>
    </location>
</feature>
<dbReference type="GO" id="GO:0005634">
    <property type="term" value="C:nucleus"/>
    <property type="evidence" value="ECO:0007669"/>
    <property type="project" value="UniProtKB-SubCell"/>
</dbReference>
<dbReference type="EMBL" id="CM029040">
    <property type="protein sequence ID" value="KAG2636270.1"/>
    <property type="molecule type" value="Genomic_DNA"/>
</dbReference>
<dbReference type="GO" id="GO:0005694">
    <property type="term" value="C:chromosome"/>
    <property type="evidence" value="ECO:0007669"/>
    <property type="project" value="UniProtKB-SubCell"/>
</dbReference>
<evidence type="ECO:0000256" key="4">
    <source>
        <dbReference type="ARBA" id="ARBA00023242"/>
    </source>
</evidence>
<name>A0A8T0VM22_PANVG</name>
<dbReference type="InterPro" id="IPR003511">
    <property type="entry name" value="HORMA_dom"/>
</dbReference>
<dbReference type="Gene3D" id="3.30.900.10">
    <property type="entry name" value="HORMA domain"/>
    <property type="match status" value="1"/>
</dbReference>
<keyword evidence="3" id="KW-0158">Chromosome</keyword>
<evidence type="ECO:0000313" key="7">
    <source>
        <dbReference type="EMBL" id="KAG2636270.1"/>
    </source>
</evidence>
<dbReference type="PROSITE" id="PS50815">
    <property type="entry name" value="HORMA"/>
    <property type="match status" value="1"/>
</dbReference>
<comment type="subcellular location">
    <subcellularLocation>
        <location evidence="2">Chromosome</location>
    </subcellularLocation>
    <subcellularLocation>
        <location evidence="1">Nucleus</location>
    </subcellularLocation>
</comment>